<dbReference type="Proteomes" id="UP000594638">
    <property type="component" value="Unassembled WGS sequence"/>
</dbReference>
<keyword evidence="3" id="KW-1185">Reference proteome</keyword>
<protein>
    <submittedName>
        <fullName evidence="2">Uncharacterized protein</fullName>
    </submittedName>
</protein>
<dbReference type="AlphaFoldDB" id="A0A8S0VDR7"/>
<comment type="caution">
    <text evidence="2">The sequence shown here is derived from an EMBL/GenBank/DDBJ whole genome shotgun (WGS) entry which is preliminary data.</text>
</comment>
<dbReference type="EMBL" id="CACTIH010009508">
    <property type="protein sequence ID" value="CAA3031950.1"/>
    <property type="molecule type" value="Genomic_DNA"/>
</dbReference>
<accession>A0A8S0VDR7</accession>
<evidence type="ECO:0000256" key="1">
    <source>
        <dbReference type="SAM" id="MobiDB-lite"/>
    </source>
</evidence>
<dbReference type="Gramene" id="OE9A086910T2">
    <property type="protein sequence ID" value="OE9A086910C2"/>
    <property type="gene ID" value="OE9A086910"/>
</dbReference>
<feature type="region of interest" description="Disordered" evidence="1">
    <location>
        <begin position="77"/>
        <end position="100"/>
    </location>
</feature>
<proteinExistence type="predicted"/>
<organism evidence="2 3">
    <name type="scientific">Olea europaea subsp. europaea</name>
    <dbReference type="NCBI Taxonomy" id="158383"/>
    <lineage>
        <taxon>Eukaryota</taxon>
        <taxon>Viridiplantae</taxon>
        <taxon>Streptophyta</taxon>
        <taxon>Embryophyta</taxon>
        <taxon>Tracheophyta</taxon>
        <taxon>Spermatophyta</taxon>
        <taxon>Magnoliopsida</taxon>
        <taxon>eudicotyledons</taxon>
        <taxon>Gunneridae</taxon>
        <taxon>Pentapetalae</taxon>
        <taxon>asterids</taxon>
        <taxon>lamiids</taxon>
        <taxon>Lamiales</taxon>
        <taxon>Oleaceae</taxon>
        <taxon>Oleeae</taxon>
        <taxon>Olea</taxon>
    </lineage>
</organism>
<evidence type="ECO:0000313" key="3">
    <source>
        <dbReference type="Proteomes" id="UP000594638"/>
    </source>
</evidence>
<evidence type="ECO:0000313" key="2">
    <source>
        <dbReference type="EMBL" id="CAA3031950.1"/>
    </source>
</evidence>
<name>A0A8S0VDR7_OLEEU</name>
<gene>
    <name evidence="2" type="ORF">OLEA9_A086910</name>
</gene>
<sequence>MNGIYGNFTPQVNWQHGWDDENEWRPYLRDSHPVQSSWEPGWDDWNECRPYLRHSHPVQSSHPARRTLLHRARQWMLEDRPTGRPSGSISSLPPAPTYSP</sequence>
<reference evidence="2 3" key="1">
    <citation type="submission" date="2019-12" db="EMBL/GenBank/DDBJ databases">
        <authorList>
            <person name="Alioto T."/>
            <person name="Alioto T."/>
            <person name="Gomez Garrido J."/>
        </authorList>
    </citation>
    <scope>NUCLEOTIDE SEQUENCE [LARGE SCALE GENOMIC DNA]</scope>
</reference>